<dbReference type="RefSeq" id="WP_123896930.1">
    <property type="nucleotide sequence ID" value="NZ_RPFJ01000006.1"/>
</dbReference>
<dbReference type="EMBL" id="RPFJ01000006">
    <property type="protein sequence ID" value="RPD98613.1"/>
    <property type="molecule type" value="Genomic_DNA"/>
</dbReference>
<dbReference type="Gene3D" id="3.40.50.1000">
    <property type="entry name" value="HAD superfamily/HAD-like"/>
    <property type="match status" value="1"/>
</dbReference>
<dbReference type="Gene3D" id="1.10.150.240">
    <property type="entry name" value="Putative phosphatase, domain 2"/>
    <property type="match status" value="1"/>
</dbReference>
<evidence type="ECO:0000313" key="1">
    <source>
        <dbReference type="EMBL" id="RPD98613.1"/>
    </source>
</evidence>
<dbReference type="InterPro" id="IPR041492">
    <property type="entry name" value="HAD_2"/>
</dbReference>
<dbReference type="Proteomes" id="UP000270856">
    <property type="component" value="Unassembled WGS sequence"/>
</dbReference>
<dbReference type="InterPro" id="IPR036412">
    <property type="entry name" value="HAD-like_sf"/>
</dbReference>
<proteinExistence type="predicted"/>
<reference evidence="1 2" key="1">
    <citation type="submission" date="2018-11" db="EMBL/GenBank/DDBJ databases">
        <title>Aureibaculum marinum gen. nov., sp. nov., a member of the family Flavobacteriaceae isolated from the Bohai Sea.</title>
        <authorList>
            <person name="Ji X."/>
        </authorList>
    </citation>
    <scope>NUCLEOTIDE SEQUENCE [LARGE SCALE GENOMIC DNA]</scope>
    <source>
        <strain evidence="1 2">BH-SD17</strain>
    </source>
</reference>
<dbReference type="PANTHER" id="PTHR43611:SF3">
    <property type="entry name" value="FLAVIN MONONUCLEOTIDE HYDROLASE 1, CHLOROPLATIC"/>
    <property type="match status" value="1"/>
</dbReference>
<organism evidence="1 2">
    <name type="scientific">Aureibaculum marinum</name>
    <dbReference type="NCBI Taxonomy" id="2487930"/>
    <lineage>
        <taxon>Bacteria</taxon>
        <taxon>Pseudomonadati</taxon>
        <taxon>Bacteroidota</taxon>
        <taxon>Flavobacteriia</taxon>
        <taxon>Flavobacteriales</taxon>
        <taxon>Flavobacteriaceae</taxon>
        <taxon>Aureibaculum</taxon>
    </lineage>
</organism>
<dbReference type="InterPro" id="IPR023214">
    <property type="entry name" value="HAD_sf"/>
</dbReference>
<dbReference type="AlphaFoldDB" id="A0A3N4PGE5"/>
<dbReference type="CDD" id="cd02603">
    <property type="entry name" value="HAD_sEH-N_like"/>
    <property type="match status" value="1"/>
</dbReference>
<dbReference type="NCBIfam" id="TIGR01509">
    <property type="entry name" value="HAD-SF-IA-v3"/>
    <property type="match status" value="1"/>
</dbReference>
<sequence>MSNINTIIFDLGGVLIDWNPKYVYREVFEGDENKVNWFLNEICTMEWNMEHDAGRPIKEGTEILINHYPQYETWIRIYYDRWTDMLGGPIKDSVKLLNSLKKSNNYNLYALTNWSAELFPIAIERYDFLQNFEGIVVSGAEKTRKPFAKIYEITLNRYAITPKKAVFIDDNLANVKAAQKLGIHGIHFTSADKLKSDLTNLGLQL</sequence>
<dbReference type="OrthoDB" id="9797415at2"/>
<gene>
    <name evidence="1" type="ORF">EGM88_05320</name>
</gene>
<dbReference type="SFLD" id="SFLDG01129">
    <property type="entry name" value="C1.5:_HAD__Beta-PGM__Phosphata"/>
    <property type="match status" value="1"/>
</dbReference>
<protein>
    <submittedName>
        <fullName evidence="1">HAD family phosphatase</fullName>
    </submittedName>
</protein>
<dbReference type="Pfam" id="PF13419">
    <property type="entry name" value="HAD_2"/>
    <property type="match status" value="1"/>
</dbReference>
<keyword evidence="2" id="KW-1185">Reference proteome</keyword>
<comment type="caution">
    <text evidence="1">The sequence shown here is derived from an EMBL/GenBank/DDBJ whole genome shotgun (WGS) entry which is preliminary data.</text>
</comment>
<dbReference type="InterPro" id="IPR023198">
    <property type="entry name" value="PGP-like_dom2"/>
</dbReference>
<dbReference type="SUPFAM" id="SSF56784">
    <property type="entry name" value="HAD-like"/>
    <property type="match status" value="1"/>
</dbReference>
<dbReference type="PANTHER" id="PTHR43611">
    <property type="entry name" value="ALPHA-D-GLUCOSE 1-PHOSPHATE PHOSPHATASE"/>
    <property type="match status" value="1"/>
</dbReference>
<accession>A0A3N4PGE5</accession>
<dbReference type="SFLD" id="SFLDS00003">
    <property type="entry name" value="Haloacid_Dehalogenase"/>
    <property type="match status" value="1"/>
</dbReference>
<dbReference type="InterPro" id="IPR006439">
    <property type="entry name" value="HAD-SF_hydro_IA"/>
</dbReference>
<evidence type="ECO:0000313" key="2">
    <source>
        <dbReference type="Proteomes" id="UP000270856"/>
    </source>
</evidence>
<name>A0A3N4PGE5_9FLAO</name>